<keyword evidence="2" id="KW-1003">Cell membrane</keyword>
<organism evidence="11 12">
    <name type="scientific">Acropora cervicornis</name>
    <name type="common">Staghorn coral</name>
    <dbReference type="NCBI Taxonomy" id="6130"/>
    <lineage>
        <taxon>Eukaryota</taxon>
        <taxon>Metazoa</taxon>
        <taxon>Cnidaria</taxon>
        <taxon>Anthozoa</taxon>
        <taxon>Hexacorallia</taxon>
        <taxon>Scleractinia</taxon>
        <taxon>Astrocoeniina</taxon>
        <taxon>Acroporidae</taxon>
        <taxon>Acropora</taxon>
    </lineage>
</organism>
<dbReference type="GO" id="GO:0030594">
    <property type="term" value="F:neurotransmitter receptor activity"/>
    <property type="evidence" value="ECO:0007669"/>
    <property type="project" value="TreeGrafter"/>
</dbReference>
<dbReference type="AlphaFoldDB" id="A0AAD9VC13"/>
<accession>A0AAD9VC13</accession>
<keyword evidence="5" id="KW-0297">G-protein coupled receptor</keyword>
<keyword evidence="12" id="KW-1185">Reference proteome</keyword>
<dbReference type="Proteomes" id="UP001249851">
    <property type="component" value="Unassembled WGS sequence"/>
</dbReference>
<comment type="subcellular location">
    <subcellularLocation>
        <location evidence="1">Cell membrane</location>
        <topology evidence="1">Multi-pass membrane protein</topology>
    </subcellularLocation>
</comment>
<dbReference type="PRINTS" id="PR00237">
    <property type="entry name" value="GPCRRHODOPSN"/>
</dbReference>
<gene>
    <name evidence="11" type="ORF">P5673_006831</name>
</gene>
<evidence type="ECO:0000256" key="1">
    <source>
        <dbReference type="ARBA" id="ARBA00004651"/>
    </source>
</evidence>
<keyword evidence="8" id="KW-0807">Transducer</keyword>
<reference evidence="11" key="1">
    <citation type="journal article" date="2023" name="G3 (Bethesda)">
        <title>Whole genome assembly and annotation of the endangered Caribbean coral Acropora cervicornis.</title>
        <authorList>
            <person name="Selwyn J.D."/>
            <person name="Vollmer S.V."/>
        </authorList>
    </citation>
    <scope>NUCLEOTIDE SEQUENCE</scope>
    <source>
        <strain evidence="11">K2</strain>
    </source>
</reference>
<dbReference type="CDD" id="cd00637">
    <property type="entry name" value="7tm_classA_rhodopsin-like"/>
    <property type="match status" value="1"/>
</dbReference>
<dbReference type="PANTHER" id="PTHR24247">
    <property type="entry name" value="5-HYDROXYTRYPTAMINE RECEPTOR"/>
    <property type="match status" value="1"/>
</dbReference>
<dbReference type="GO" id="GO:0005886">
    <property type="term" value="C:plasma membrane"/>
    <property type="evidence" value="ECO:0007669"/>
    <property type="project" value="UniProtKB-SubCell"/>
</dbReference>
<evidence type="ECO:0000256" key="9">
    <source>
        <dbReference type="SAM" id="Phobius"/>
    </source>
</evidence>
<feature type="transmembrane region" description="Helical" evidence="9">
    <location>
        <begin position="279"/>
        <end position="303"/>
    </location>
</feature>
<protein>
    <submittedName>
        <fullName evidence="11">Beta-2 adrenergic receptor</fullName>
    </submittedName>
</protein>
<dbReference type="PROSITE" id="PS50262">
    <property type="entry name" value="G_PROTEIN_RECEP_F1_2"/>
    <property type="match status" value="1"/>
</dbReference>
<proteinExistence type="predicted"/>
<keyword evidence="4 9" id="KW-1133">Transmembrane helix</keyword>
<evidence type="ECO:0000256" key="7">
    <source>
        <dbReference type="ARBA" id="ARBA00023170"/>
    </source>
</evidence>
<dbReference type="PANTHER" id="PTHR24247:SF202">
    <property type="entry name" value="5-HYDROXYTRYPTAMINE RECEPTOR 1"/>
    <property type="match status" value="1"/>
</dbReference>
<sequence>MSNNFSNSSVIVLPVYGEECLDRERLLESSSVFVFALVLVLTVNIFLLLVAVVGNALVMRVFQRVVSIHPSSRALFYSLAASDLCVGSIVQPLNIVFLISNLTGNITLCRGVMPYREVLGFAMCGVSLLTASEISLDRLFALRLRLSYRRVVSLGRARLVVVITWFVSLISGLTSLWNREAFNVLQIVGVFLSITVSTVSYSWIHHNLRQRAKNVHAHRQTERWSEPCQSVSEASSFSRMRYKKTLSTAQWVYFVLLLCSLPYMIVAALWTVLGGNREIIIGHAFALTLLYFNSAFNPLLYCLKIAEVRYGIKGLLRSGVSCNK</sequence>
<feature type="transmembrane region" description="Helical" evidence="9">
    <location>
        <begin position="32"/>
        <end position="62"/>
    </location>
</feature>
<evidence type="ECO:0000256" key="2">
    <source>
        <dbReference type="ARBA" id="ARBA00022475"/>
    </source>
</evidence>
<feature type="transmembrane region" description="Helical" evidence="9">
    <location>
        <begin position="118"/>
        <end position="136"/>
    </location>
</feature>
<keyword evidence="7 11" id="KW-0675">Receptor</keyword>
<feature type="transmembrane region" description="Helical" evidence="9">
    <location>
        <begin position="183"/>
        <end position="204"/>
    </location>
</feature>
<evidence type="ECO:0000256" key="6">
    <source>
        <dbReference type="ARBA" id="ARBA00023136"/>
    </source>
</evidence>
<reference evidence="11" key="2">
    <citation type="journal article" date="2023" name="Science">
        <title>Genomic signatures of disease resistance in endangered staghorn corals.</title>
        <authorList>
            <person name="Vollmer S.V."/>
            <person name="Selwyn J.D."/>
            <person name="Despard B.A."/>
            <person name="Roesel C.L."/>
        </authorList>
    </citation>
    <scope>NUCLEOTIDE SEQUENCE</scope>
    <source>
        <strain evidence="11">K2</strain>
    </source>
</reference>
<evidence type="ECO:0000313" key="12">
    <source>
        <dbReference type="Proteomes" id="UP001249851"/>
    </source>
</evidence>
<dbReference type="EMBL" id="JARQWQ010000011">
    <property type="protein sequence ID" value="KAK2568804.1"/>
    <property type="molecule type" value="Genomic_DNA"/>
</dbReference>
<dbReference type="GO" id="GO:0007187">
    <property type="term" value="P:G protein-coupled receptor signaling pathway, coupled to cyclic nucleotide second messenger"/>
    <property type="evidence" value="ECO:0007669"/>
    <property type="project" value="TreeGrafter"/>
</dbReference>
<evidence type="ECO:0000256" key="3">
    <source>
        <dbReference type="ARBA" id="ARBA00022692"/>
    </source>
</evidence>
<dbReference type="SUPFAM" id="SSF81321">
    <property type="entry name" value="Family A G protein-coupled receptor-like"/>
    <property type="match status" value="1"/>
</dbReference>
<comment type="caution">
    <text evidence="11">The sequence shown here is derived from an EMBL/GenBank/DDBJ whole genome shotgun (WGS) entry which is preliminary data.</text>
</comment>
<evidence type="ECO:0000256" key="8">
    <source>
        <dbReference type="ARBA" id="ARBA00023224"/>
    </source>
</evidence>
<evidence type="ECO:0000256" key="4">
    <source>
        <dbReference type="ARBA" id="ARBA00022989"/>
    </source>
</evidence>
<dbReference type="GO" id="GO:0007268">
    <property type="term" value="P:chemical synaptic transmission"/>
    <property type="evidence" value="ECO:0007669"/>
    <property type="project" value="TreeGrafter"/>
</dbReference>
<dbReference type="GO" id="GO:0045202">
    <property type="term" value="C:synapse"/>
    <property type="evidence" value="ECO:0007669"/>
    <property type="project" value="GOC"/>
</dbReference>
<dbReference type="Gene3D" id="1.20.1070.10">
    <property type="entry name" value="Rhodopsin 7-helix transmembrane proteins"/>
    <property type="match status" value="1"/>
</dbReference>
<dbReference type="Pfam" id="PF00001">
    <property type="entry name" value="7tm_1"/>
    <property type="match status" value="1"/>
</dbReference>
<evidence type="ECO:0000259" key="10">
    <source>
        <dbReference type="PROSITE" id="PS50262"/>
    </source>
</evidence>
<evidence type="ECO:0000313" key="11">
    <source>
        <dbReference type="EMBL" id="KAK2568804.1"/>
    </source>
</evidence>
<feature type="transmembrane region" description="Helical" evidence="9">
    <location>
        <begin position="74"/>
        <end position="98"/>
    </location>
</feature>
<feature type="transmembrane region" description="Helical" evidence="9">
    <location>
        <begin position="251"/>
        <end position="273"/>
    </location>
</feature>
<dbReference type="InterPro" id="IPR000276">
    <property type="entry name" value="GPCR_Rhodpsn"/>
</dbReference>
<feature type="domain" description="G-protein coupled receptors family 1 profile" evidence="10">
    <location>
        <begin position="54"/>
        <end position="301"/>
    </location>
</feature>
<name>A0AAD9VC13_ACRCE</name>
<dbReference type="GO" id="GO:0004993">
    <property type="term" value="F:G protein-coupled serotonin receptor activity"/>
    <property type="evidence" value="ECO:0007669"/>
    <property type="project" value="TreeGrafter"/>
</dbReference>
<feature type="transmembrane region" description="Helical" evidence="9">
    <location>
        <begin position="157"/>
        <end position="177"/>
    </location>
</feature>
<dbReference type="GO" id="GO:0030425">
    <property type="term" value="C:dendrite"/>
    <property type="evidence" value="ECO:0007669"/>
    <property type="project" value="TreeGrafter"/>
</dbReference>
<evidence type="ECO:0000256" key="5">
    <source>
        <dbReference type="ARBA" id="ARBA00023040"/>
    </source>
</evidence>
<dbReference type="InterPro" id="IPR017452">
    <property type="entry name" value="GPCR_Rhodpsn_7TM"/>
</dbReference>
<keyword evidence="6 9" id="KW-0472">Membrane</keyword>
<keyword evidence="3 9" id="KW-0812">Transmembrane</keyword>